<dbReference type="PANTHER" id="PTHR30032">
    <property type="entry name" value="N-ACETYLMURAMOYL-L-ALANINE AMIDASE-RELATED"/>
    <property type="match status" value="1"/>
</dbReference>
<dbReference type="InterPro" id="IPR007253">
    <property type="entry name" value="Cell_wall-bd_2"/>
</dbReference>
<dbReference type="Gene3D" id="3.40.50.12090">
    <property type="match status" value="2"/>
</dbReference>
<proteinExistence type="predicted"/>
<evidence type="ECO:0000256" key="1">
    <source>
        <dbReference type="SAM" id="MobiDB-lite"/>
    </source>
</evidence>
<accession>A0ABN2L9L2</accession>
<dbReference type="PANTHER" id="PTHR30032:SF8">
    <property type="entry name" value="GERMINATION-SPECIFIC N-ACETYLMURAMOYL-L-ALANINE AMIDASE"/>
    <property type="match status" value="1"/>
</dbReference>
<dbReference type="PROSITE" id="PS51257">
    <property type="entry name" value="PROKAR_LIPOPROTEIN"/>
    <property type="match status" value="1"/>
</dbReference>
<dbReference type="InterPro" id="IPR051922">
    <property type="entry name" value="Bact_Sporulation_Assoc"/>
</dbReference>
<keyword evidence="2" id="KW-0732">Signal</keyword>
<feature type="region of interest" description="Disordered" evidence="1">
    <location>
        <begin position="29"/>
        <end position="103"/>
    </location>
</feature>
<reference evidence="3 4" key="1">
    <citation type="journal article" date="2019" name="Int. J. Syst. Evol. Microbiol.">
        <title>The Global Catalogue of Microorganisms (GCM) 10K type strain sequencing project: providing services to taxonomists for standard genome sequencing and annotation.</title>
        <authorList>
            <consortium name="The Broad Institute Genomics Platform"/>
            <consortium name="The Broad Institute Genome Sequencing Center for Infectious Disease"/>
            <person name="Wu L."/>
            <person name="Ma J."/>
        </authorList>
    </citation>
    <scope>NUCLEOTIDE SEQUENCE [LARGE SCALE GENOMIC DNA]</scope>
    <source>
        <strain evidence="3 4">JCM 14736</strain>
    </source>
</reference>
<sequence length="566" mass="57980">MIQRKSAFAVAAIASCALIAGLTTPAWAEDAAPQPVEPQTTAPAETPDAGNAAPESPAAETPAPDAPAGDAPTPTSPAPAATDAPAAAAPTANAPVAVSESKVEDDQFAPAGYMNGTPNKRISGADRFDTAVAVSKHGYPSTASTVIVANGLNYPDALSAGALGAKLKAPLLLSGPKSISAPTLAEIKRLKPSRIIVVGGTGVVSNSVVSKLKGLTGDVKRVAGADRYATSIAIAKEGWPNGSASNAFLATGANFADALSAGAAAGKLKAPVLLVPGTQRTAPAAVKSELTRLGVSTVRIAGGTGAVSNGIQSSISAGRTVKRYAGADRYDTSASIAKDNSIFSAANRVNTYWASGSGFADALAGGAVSGAKGSPLLLSTPSCVPTSIYTANDRIAGNDTFLLGGTGALANTVLYGNECMKKPSGASAANFSGMQWLYTKANAFRYSNGESGFRIADAQRTIDRKQWIGTSAYNWAVNRSKAGIRTGSQLENPKPPIGTIAQSTSYNNYPNRLQKTWDMWIGDAEIKSWLLEPQGDIRFSFSIGYYDTKSIAYASMYIMVTENSGV</sequence>
<feature type="chain" id="PRO_5046653538" description="N-acetylmuramoyl-L-alanine amidase" evidence="2">
    <location>
        <begin position="29"/>
        <end position="566"/>
    </location>
</feature>
<gene>
    <name evidence="3" type="ORF">GCM10009768_06880</name>
</gene>
<keyword evidence="4" id="KW-1185">Reference proteome</keyword>
<evidence type="ECO:0000313" key="4">
    <source>
        <dbReference type="Proteomes" id="UP001500851"/>
    </source>
</evidence>
<feature type="signal peptide" evidence="2">
    <location>
        <begin position="1"/>
        <end position="28"/>
    </location>
</feature>
<evidence type="ECO:0000313" key="3">
    <source>
        <dbReference type="EMBL" id="GAA1780584.1"/>
    </source>
</evidence>
<evidence type="ECO:0000256" key="2">
    <source>
        <dbReference type="SAM" id="SignalP"/>
    </source>
</evidence>
<comment type="caution">
    <text evidence="3">The sequence shown here is derived from an EMBL/GenBank/DDBJ whole genome shotgun (WGS) entry which is preliminary data.</text>
</comment>
<feature type="compositionally biased region" description="Low complexity" evidence="1">
    <location>
        <begin position="51"/>
        <end position="95"/>
    </location>
</feature>
<dbReference type="RefSeq" id="WP_344029335.1">
    <property type="nucleotide sequence ID" value="NZ_BAAAOB010000001.1"/>
</dbReference>
<dbReference type="EMBL" id="BAAAOB010000001">
    <property type="protein sequence ID" value="GAA1780584.1"/>
    <property type="molecule type" value="Genomic_DNA"/>
</dbReference>
<evidence type="ECO:0008006" key="5">
    <source>
        <dbReference type="Google" id="ProtNLM"/>
    </source>
</evidence>
<organism evidence="3 4">
    <name type="scientific">Leucobacter iarius</name>
    <dbReference type="NCBI Taxonomy" id="333963"/>
    <lineage>
        <taxon>Bacteria</taxon>
        <taxon>Bacillati</taxon>
        <taxon>Actinomycetota</taxon>
        <taxon>Actinomycetes</taxon>
        <taxon>Micrococcales</taxon>
        <taxon>Microbacteriaceae</taxon>
        <taxon>Leucobacter</taxon>
    </lineage>
</organism>
<dbReference type="Proteomes" id="UP001500851">
    <property type="component" value="Unassembled WGS sequence"/>
</dbReference>
<dbReference type="Pfam" id="PF04122">
    <property type="entry name" value="CW_binding_2"/>
    <property type="match status" value="3"/>
</dbReference>
<name>A0ABN2L9L2_9MICO</name>
<protein>
    <recommendedName>
        <fullName evidence="5">N-acetylmuramoyl-L-alanine amidase</fullName>
    </recommendedName>
</protein>